<evidence type="ECO:0000313" key="2">
    <source>
        <dbReference type="EMBL" id="GAS97436.1"/>
    </source>
</evidence>
<evidence type="ECO:0000313" key="3">
    <source>
        <dbReference type="Proteomes" id="UP000069443"/>
    </source>
</evidence>
<protein>
    <recommendedName>
        <fullName evidence="4">PASTA domain-containing protein</fullName>
    </recommendedName>
</protein>
<name>A0A100WFT7_MYCCR</name>
<dbReference type="Proteomes" id="UP000069443">
    <property type="component" value="Unassembled WGS sequence"/>
</dbReference>
<dbReference type="EMBL" id="BCSY01000072">
    <property type="protein sequence ID" value="GAS97436.1"/>
    <property type="molecule type" value="Genomic_DNA"/>
</dbReference>
<proteinExistence type="predicted"/>
<feature type="signal peptide" evidence="1">
    <location>
        <begin position="1"/>
        <end position="26"/>
    </location>
</feature>
<reference evidence="3" key="2">
    <citation type="submission" date="2016-02" db="EMBL/GenBank/DDBJ databases">
        <title>Draft genome sequence of five rapidly growing Mycobacterium species.</title>
        <authorList>
            <person name="Katahira K."/>
            <person name="Gotou Y."/>
            <person name="Iida K."/>
            <person name="Ogura Y."/>
            <person name="Hayashi T."/>
        </authorList>
    </citation>
    <scope>NUCLEOTIDE SEQUENCE [LARGE SCALE GENOMIC DNA]</scope>
    <source>
        <strain evidence="3">JCM15298</strain>
    </source>
</reference>
<dbReference type="STRING" id="228230.RMCC_4402"/>
<keyword evidence="3" id="KW-1185">Reference proteome</keyword>
<gene>
    <name evidence="2" type="ORF">RMCC_4402</name>
</gene>
<sequence length="106" mass="11128">MRWALATVGTAAAAAAIIVPAGPASAEETAQETISRLQSEGYTVNIDRTGTLPLSQCVVTNVRNPNTVKQWVPYVGPGTDERVLVQQTISQSISVTLDCNRSISGG</sequence>
<dbReference type="AlphaFoldDB" id="A0A100WFT7"/>
<evidence type="ECO:0008006" key="4">
    <source>
        <dbReference type="Google" id="ProtNLM"/>
    </source>
</evidence>
<comment type="caution">
    <text evidence="2">The sequence shown here is derived from an EMBL/GenBank/DDBJ whole genome shotgun (WGS) entry which is preliminary data.</text>
</comment>
<feature type="chain" id="PRO_5007090154" description="PASTA domain-containing protein" evidence="1">
    <location>
        <begin position="27"/>
        <end position="106"/>
    </location>
</feature>
<accession>A0A100WFT7</accession>
<evidence type="ECO:0000256" key="1">
    <source>
        <dbReference type="SAM" id="SignalP"/>
    </source>
</evidence>
<keyword evidence="1" id="KW-0732">Signal</keyword>
<dbReference type="OrthoDB" id="4762505at2"/>
<reference evidence="3" key="1">
    <citation type="journal article" date="2016" name="Genome Announc.">
        <title>Draft Genome Sequences of Five Rapidly Growing Mycobacterium Species, M. thermoresistibile, M. fortuitum subsp. acetamidolyticum, M. canariasense, M. brisbanense, and M. novocastrense.</title>
        <authorList>
            <person name="Katahira K."/>
            <person name="Ogura Y."/>
            <person name="Gotoh Y."/>
            <person name="Hayashi T."/>
        </authorList>
    </citation>
    <scope>NUCLEOTIDE SEQUENCE [LARGE SCALE GENOMIC DNA]</scope>
    <source>
        <strain evidence="3">JCM15298</strain>
    </source>
</reference>
<organism evidence="2 3">
    <name type="scientific">Mycolicibacterium canariasense</name>
    <name type="common">Mycobacterium canariasense</name>
    <dbReference type="NCBI Taxonomy" id="228230"/>
    <lineage>
        <taxon>Bacteria</taxon>
        <taxon>Bacillati</taxon>
        <taxon>Actinomycetota</taxon>
        <taxon>Actinomycetes</taxon>
        <taxon>Mycobacteriales</taxon>
        <taxon>Mycobacteriaceae</taxon>
        <taxon>Mycolicibacterium</taxon>
    </lineage>
</organism>